<accession>A0A177JLQ8</accession>
<gene>
    <name evidence="3" type="ORF">AX777_13960</name>
</gene>
<keyword evidence="1" id="KW-0175">Coiled coil</keyword>
<evidence type="ECO:0000313" key="3">
    <source>
        <dbReference type="EMBL" id="OAH42279.1"/>
    </source>
</evidence>
<evidence type="ECO:0000256" key="1">
    <source>
        <dbReference type="SAM" id="Coils"/>
    </source>
</evidence>
<dbReference type="OrthoDB" id="9807335at2"/>
<feature type="signal peptide" evidence="2">
    <location>
        <begin position="1"/>
        <end position="23"/>
    </location>
</feature>
<feature type="chain" id="PRO_5008065119" evidence="2">
    <location>
        <begin position="24"/>
        <end position="251"/>
    </location>
</feature>
<dbReference type="NCBIfam" id="TIGR02780">
    <property type="entry name" value="TrbJ_Ti"/>
    <property type="match status" value="1"/>
</dbReference>
<evidence type="ECO:0000256" key="2">
    <source>
        <dbReference type="SAM" id="SignalP"/>
    </source>
</evidence>
<dbReference type="AlphaFoldDB" id="A0A177JLQ8"/>
<dbReference type="RefSeq" id="WP_063976654.1">
    <property type="nucleotide sequence ID" value="NZ_JARQWY010000017.1"/>
</dbReference>
<proteinExistence type="predicted"/>
<organism evidence="3 4">
    <name type="scientific">Sphingobium yanoikuyae</name>
    <name type="common">Sphingomonas yanoikuyae</name>
    <dbReference type="NCBI Taxonomy" id="13690"/>
    <lineage>
        <taxon>Bacteria</taxon>
        <taxon>Pseudomonadati</taxon>
        <taxon>Pseudomonadota</taxon>
        <taxon>Alphaproteobacteria</taxon>
        <taxon>Sphingomonadales</taxon>
        <taxon>Sphingomonadaceae</taxon>
        <taxon>Sphingobium</taxon>
    </lineage>
</organism>
<dbReference type="EMBL" id="LSTR01000041">
    <property type="protein sequence ID" value="OAH42279.1"/>
    <property type="molecule type" value="Genomic_DNA"/>
</dbReference>
<name>A0A177JLQ8_SPHYA</name>
<dbReference type="Proteomes" id="UP000077262">
    <property type="component" value="Unassembled WGS sequence"/>
</dbReference>
<feature type="coiled-coil region" evidence="1">
    <location>
        <begin position="52"/>
        <end position="111"/>
    </location>
</feature>
<comment type="caution">
    <text evidence="3">The sequence shown here is derived from an EMBL/GenBank/DDBJ whole genome shotgun (WGS) entry which is preliminary data.</text>
</comment>
<reference evidence="3 4" key="1">
    <citation type="submission" date="2016-02" db="EMBL/GenBank/DDBJ databases">
        <authorList>
            <person name="Wen L."/>
            <person name="He K."/>
            <person name="Yang H."/>
        </authorList>
    </citation>
    <scope>NUCLEOTIDE SEQUENCE [LARGE SCALE GENOMIC DNA]</scope>
    <source>
        <strain evidence="3 4">CD09_2</strain>
    </source>
</reference>
<protein>
    <submittedName>
        <fullName evidence="3">Conjugal transfer protein TrbJ</fullName>
    </submittedName>
</protein>
<sequence>MRIPTRKHLIAAVLGLGSVASFGMGVVTMTATPAHAQFGGVVFDPSNYAQNILTAARTLQSVNQQIQQLQNEAQMLVNMGKNLTRIDFPQLEALKQKLAEIDRLMGRAQAIDFRVDQLDDKFQSLFPQDFSSALRTDARVRDARARLDASMGAFRQTMTVQAQVVENIQTDTEALADIVARSQGAEGSLQAQQATNQILALTAKQQFQLQHMMAAQFRSEAIEQTRRATQAAEARAATKKFLGSGSAYTPR</sequence>
<keyword evidence="2" id="KW-0732">Signal</keyword>
<dbReference type="InterPro" id="IPR014147">
    <property type="entry name" value="T4SS_TrbJ"/>
</dbReference>
<evidence type="ECO:0000313" key="4">
    <source>
        <dbReference type="Proteomes" id="UP000077262"/>
    </source>
</evidence>
<dbReference type="NCBIfam" id="NF010448">
    <property type="entry name" value="PRK13874.1"/>
    <property type="match status" value="1"/>
</dbReference>